<dbReference type="Gene3D" id="3.30.70.20">
    <property type="match status" value="1"/>
</dbReference>
<keyword evidence="7" id="KW-1185">Reference proteome</keyword>
<dbReference type="Pfam" id="PF13237">
    <property type="entry name" value="Fer4_10"/>
    <property type="match status" value="1"/>
</dbReference>
<accession>F6B4A0</accession>
<dbReference type="RefSeq" id="WP_003540588.1">
    <property type="nucleotide sequence ID" value="NC_015565.1"/>
</dbReference>
<dbReference type="GO" id="GO:0051539">
    <property type="term" value="F:4 iron, 4 sulfur cluster binding"/>
    <property type="evidence" value="ECO:0007669"/>
    <property type="project" value="UniProtKB-KW"/>
</dbReference>
<dbReference type="InterPro" id="IPR017900">
    <property type="entry name" value="4Fe4S_Fe_S_CS"/>
</dbReference>
<feature type="domain" description="4Fe-4S ferredoxin-type" evidence="5">
    <location>
        <begin position="32"/>
        <end position="62"/>
    </location>
</feature>
<dbReference type="InterPro" id="IPR050572">
    <property type="entry name" value="Fe-S_Ferredoxin"/>
</dbReference>
<evidence type="ECO:0000256" key="3">
    <source>
        <dbReference type="ARBA" id="ARBA00023004"/>
    </source>
</evidence>
<proteinExistence type="predicted"/>
<dbReference type="InterPro" id="IPR017896">
    <property type="entry name" value="4Fe4S_Fe-S-bd"/>
</dbReference>
<keyword evidence="1" id="KW-0004">4Fe-4S</keyword>
<dbReference type="STRING" id="868595.Desca_2449"/>
<dbReference type="PROSITE" id="PS51379">
    <property type="entry name" value="4FE4S_FER_2"/>
    <property type="match status" value="2"/>
</dbReference>
<dbReference type="eggNOG" id="COG1146">
    <property type="taxonomic scope" value="Bacteria"/>
</dbReference>
<evidence type="ECO:0000256" key="2">
    <source>
        <dbReference type="ARBA" id="ARBA00022723"/>
    </source>
</evidence>
<name>F6B4A0_DESCC</name>
<keyword evidence="4" id="KW-0411">Iron-sulfur</keyword>
<evidence type="ECO:0000313" key="6">
    <source>
        <dbReference type="EMBL" id="AEF95277.1"/>
    </source>
</evidence>
<dbReference type="EMBL" id="CP002736">
    <property type="protein sequence ID" value="AEF95277.1"/>
    <property type="molecule type" value="Genomic_DNA"/>
</dbReference>
<organism evidence="6 7">
    <name type="scientific">Desulfotomaculum nigrificans (strain DSM 14880 / VKM B-2319 / CO-1-SRB)</name>
    <name type="common">Desulfotomaculum carboxydivorans</name>
    <dbReference type="NCBI Taxonomy" id="868595"/>
    <lineage>
        <taxon>Bacteria</taxon>
        <taxon>Bacillati</taxon>
        <taxon>Bacillota</taxon>
        <taxon>Clostridia</taxon>
        <taxon>Eubacteriales</taxon>
        <taxon>Desulfotomaculaceae</taxon>
        <taxon>Desulfotomaculum</taxon>
    </lineage>
</organism>
<keyword evidence="2" id="KW-0479">Metal-binding</keyword>
<dbReference type="AlphaFoldDB" id="F6B4A0"/>
<dbReference type="PROSITE" id="PS00198">
    <property type="entry name" value="4FE4S_FER_1"/>
    <property type="match status" value="2"/>
</dbReference>
<gene>
    <name evidence="6" type="ordered locus">Desca_2449</name>
</gene>
<feature type="domain" description="4Fe-4S ferredoxin-type" evidence="5">
    <location>
        <begin position="2"/>
        <end position="31"/>
    </location>
</feature>
<evidence type="ECO:0000256" key="1">
    <source>
        <dbReference type="ARBA" id="ARBA00022485"/>
    </source>
</evidence>
<dbReference type="KEGG" id="dca:Desca_2449"/>
<dbReference type="PANTHER" id="PTHR43687:SF1">
    <property type="entry name" value="FERREDOXIN III"/>
    <property type="match status" value="1"/>
</dbReference>
<reference evidence="6" key="1">
    <citation type="submission" date="2011-05" db="EMBL/GenBank/DDBJ databases">
        <title>Complete sequence of Desulfotomaculum carboxydivorans CO-1-SRB.</title>
        <authorList>
            <consortium name="US DOE Joint Genome Institute"/>
            <person name="Lucas S."/>
            <person name="Han J."/>
            <person name="Lapidus A."/>
            <person name="Cheng J.-F."/>
            <person name="Goodwin L."/>
            <person name="Pitluck S."/>
            <person name="Peters L."/>
            <person name="Mikhailova N."/>
            <person name="Lu M."/>
            <person name="Han C."/>
            <person name="Tapia R."/>
            <person name="Land M."/>
            <person name="Hauser L."/>
            <person name="Kyrpides N."/>
            <person name="Ivanova N."/>
            <person name="Pagani I."/>
            <person name="Stams A."/>
            <person name="Plugge C."/>
            <person name="Muyzer G."/>
            <person name="Kuever J."/>
            <person name="Parshina S."/>
            <person name="Ivanova A."/>
            <person name="Nazina T."/>
            <person name="Woyke T."/>
        </authorList>
    </citation>
    <scope>NUCLEOTIDE SEQUENCE [LARGE SCALE GENOMIC DNA]</scope>
    <source>
        <strain evidence="6">CO-1-SRB</strain>
    </source>
</reference>
<evidence type="ECO:0000313" key="7">
    <source>
        <dbReference type="Proteomes" id="UP000009226"/>
    </source>
</evidence>
<dbReference type="GO" id="GO:0046872">
    <property type="term" value="F:metal ion binding"/>
    <property type="evidence" value="ECO:0007669"/>
    <property type="project" value="UniProtKB-KW"/>
</dbReference>
<dbReference type="SUPFAM" id="SSF54862">
    <property type="entry name" value="4Fe-4S ferredoxins"/>
    <property type="match status" value="1"/>
</dbReference>
<dbReference type="HOGENOM" id="CLU_139698_5_5_9"/>
<evidence type="ECO:0000259" key="5">
    <source>
        <dbReference type="PROSITE" id="PS51379"/>
    </source>
</evidence>
<evidence type="ECO:0000256" key="4">
    <source>
        <dbReference type="ARBA" id="ARBA00023014"/>
    </source>
</evidence>
<protein>
    <submittedName>
        <fullName evidence="6">4Fe-4S ferredoxin iron-sulfur binding domain-containing protein</fullName>
    </submittedName>
</protein>
<keyword evidence="3" id="KW-0408">Iron</keyword>
<dbReference type="PANTHER" id="PTHR43687">
    <property type="entry name" value="ADENYLYLSULFATE REDUCTASE, BETA SUBUNIT"/>
    <property type="match status" value="1"/>
</dbReference>
<dbReference type="Proteomes" id="UP000009226">
    <property type="component" value="Chromosome"/>
</dbReference>
<sequence length="62" mass="6514">MFMVTINQDKCVGCASCVDACPAKILGMVDDKADVIGDAADCMGCETCVGLCPNECFTIMEL</sequence>